<proteinExistence type="predicted"/>
<protein>
    <recommendedName>
        <fullName evidence="2">DUF5683 domain-containing protein</fullName>
    </recommendedName>
</protein>
<accession>A0A381T598</accession>
<reference evidence="1" key="1">
    <citation type="submission" date="2018-05" db="EMBL/GenBank/DDBJ databases">
        <authorList>
            <person name="Lanie J.A."/>
            <person name="Ng W.-L."/>
            <person name="Kazmierczak K.M."/>
            <person name="Andrzejewski T.M."/>
            <person name="Davidsen T.M."/>
            <person name="Wayne K.J."/>
            <person name="Tettelin H."/>
            <person name="Glass J.I."/>
            <person name="Rusch D."/>
            <person name="Podicherti R."/>
            <person name="Tsui H.-C.T."/>
            <person name="Winkler M.E."/>
        </authorList>
    </citation>
    <scope>NUCLEOTIDE SEQUENCE</scope>
</reference>
<dbReference type="AlphaFoldDB" id="A0A381T598"/>
<organism evidence="1">
    <name type="scientific">marine metagenome</name>
    <dbReference type="NCBI Taxonomy" id="408172"/>
    <lineage>
        <taxon>unclassified sequences</taxon>
        <taxon>metagenomes</taxon>
        <taxon>ecological metagenomes</taxon>
    </lineage>
</organism>
<evidence type="ECO:0000313" key="1">
    <source>
        <dbReference type="EMBL" id="SVA11376.1"/>
    </source>
</evidence>
<evidence type="ECO:0008006" key="2">
    <source>
        <dbReference type="Google" id="ProtNLM"/>
    </source>
</evidence>
<sequence length="349" mass="40409">MRNIYISLIVWFVCNTQIFGNTFFQEKNFQFKSIMFLQDTTSENESEIQLETFKDKGSFKSPGKALLYSGVLPGMGQAYMGNWLRGLLFVGLDAAAIGTWYYNNNLAEDKKKEYSYYANEHWDFGRWIHDYYKWYEYKTDDNDWNAIREVFINHSDSTSGCAQDPTVGQCYTDIWDHSHKVEFTYDGSIMSSSSEEFKQVFKDLCGNSNTYDTDCSNEVVSLYDNNNDTIFVIKDHHFYEGIQKYDMFFAGWDDNDSVVVVTKEHNDKNATSPNQTTYRSLWGDYNKIKTLAGNGGKFMLINRVVSMVDALLLAKKWNNSHDMNLSLNAYPDLRNKSGLGGVKLSLYWK</sequence>
<dbReference type="EMBL" id="UINC01004048">
    <property type="protein sequence ID" value="SVA11376.1"/>
    <property type="molecule type" value="Genomic_DNA"/>
</dbReference>
<gene>
    <name evidence="1" type="ORF">METZ01_LOCUS64230</name>
</gene>
<name>A0A381T598_9ZZZZ</name>